<dbReference type="EMBL" id="CP000860">
    <property type="protein sequence ID" value="ACA58831.1"/>
    <property type="molecule type" value="Genomic_DNA"/>
</dbReference>
<proteinExistence type="predicted"/>
<gene>
    <name evidence="1" type="ordered locus">Daud_0270</name>
</gene>
<dbReference type="InterPro" id="IPR059223">
    <property type="entry name" value="DVU0772-like"/>
</dbReference>
<reference evidence="1 2" key="2">
    <citation type="journal article" date="2008" name="Science">
        <title>Environmental genomics reveals a single-species ecosystem deep within Earth.</title>
        <authorList>
            <person name="Chivian D."/>
            <person name="Brodie E.L."/>
            <person name="Alm E.J."/>
            <person name="Culley D.E."/>
            <person name="Dehal P.S."/>
            <person name="Desantis T.Z."/>
            <person name="Gihring T.M."/>
            <person name="Lapidus A."/>
            <person name="Lin L.H."/>
            <person name="Lowry S.R."/>
            <person name="Moser D.P."/>
            <person name="Richardson P.M."/>
            <person name="Southam G."/>
            <person name="Wanger G."/>
            <person name="Pratt L.M."/>
            <person name="Andersen G.L."/>
            <person name="Hazen T.C."/>
            <person name="Brockman F.J."/>
            <person name="Arkin A.P."/>
            <person name="Onstott T.C."/>
        </authorList>
    </citation>
    <scope>NUCLEOTIDE SEQUENCE [LARGE SCALE GENOMIC DNA]</scope>
    <source>
        <strain evidence="1 2">MP104C</strain>
    </source>
</reference>
<dbReference type="HOGENOM" id="CLU_2301250_0_0_9"/>
<sequence length="97" mass="11414">MEKVKRRLMWDFRVEDESANFMERRTGYAFVVDVAFGEPRLSLYHITRFGSKCDDLDQQPPNELLLKALVEQGATLGRDGIYNINQELQLWIKEHIL</sequence>
<evidence type="ECO:0000313" key="1">
    <source>
        <dbReference type="EMBL" id="ACA58831.1"/>
    </source>
</evidence>
<name>B1I139_DESAP</name>
<protein>
    <submittedName>
        <fullName evidence="1">Uncharacterized protein</fullName>
    </submittedName>
</protein>
<organism evidence="1 2">
    <name type="scientific">Desulforudis audaxviator (strain MP104C)</name>
    <dbReference type="NCBI Taxonomy" id="477974"/>
    <lineage>
        <taxon>Bacteria</taxon>
        <taxon>Bacillati</taxon>
        <taxon>Bacillota</taxon>
        <taxon>Clostridia</taxon>
        <taxon>Thermoanaerobacterales</taxon>
        <taxon>Candidatus Desulforudaceae</taxon>
        <taxon>Candidatus Desulforudis</taxon>
    </lineage>
</organism>
<dbReference type="OrthoDB" id="1808013at2"/>
<evidence type="ECO:0000313" key="2">
    <source>
        <dbReference type="Proteomes" id="UP000008544"/>
    </source>
</evidence>
<dbReference type="STRING" id="477974.Daud_0270"/>
<dbReference type="Proteomes" id="UP000008544">
    <property type="component" value="Chromosome"/>
</dbReference>
<dbReference type="eggNOG" id="ENOG502ZQYX">
    <property type="taxonomic scope" value="Bacteria"/>
</dbReference>
<dbReference type="AlphaFoldDB" id="B1I139"/>
<dbReference type="NCBIfam" id="NF045682">
    <property type="entry name" value="DVU0772_fam"/>
    <property type="match status" value="1"/>
</dbReference>
<keyword evidence="2" id="KW-1185">Reference proteome</keyword>
<dbReference type="KEGG" id="dau:Daud_0270"/>
<accession>B1I139</accession>
<reference evidence="2" key="1">
    <citation type="submission" date="2007-10" db="EMBL/GenBank/DDBJ databases">
        <title>Complete sequence of chromosome of Desulforudis audaxviator MP104C.</title>
        <authorList>
            <person name="Copeland A."/>
            <person name="Lucas S."/>
            <person name="Lapidus A."/>
            <person name="Barry K."/>
            <person name="Glavina del Rio T."/>
            <person name="Dalin E."/>
            <person name="Tice H."/>
            <person name="Bruce D."/>
            <person name="Pitluck S."/>
            <person name="Lowry S.R."/>
            <person name="Larimer F."/>
            <person name="Land M.L."/>
            <person name="Hauser L."/>
            <person name="Kyrpides N."/>
            <person name="Ivanova N.N."/>
            <person name="Richardson P."/>
        </authorList>
    </citation>
    <scope>NUCLEOTIDE SEQUENCE [LARGE SCALE GENOMIC DNA]</scope>
    <source>
        <strain evidence="2">MP104C</strain>
    </source>
</reference>